<dbReference type="Proteomes" id="UP000178690">
    <property type="component" value="Unassembled WGS sequence"/>
</dbReference>
<protein>
    <submittedName>
        <fullName evidence="1">Uncharacterized protein</fullName>
    </submittedName>
</protein>
<proteinExistence type="predicted"/>
<evidence type="ECO:0000313" key="1">
    <source>
        <dbReference type="EMBL" id="OHA49236.1"/>
    </source>
</evidence>
<accession>A0A1G2PLP0</accession>
<evidence type="ECO:0000313" key="2">
    <source>
        <dbReference type="Proteomes" id="UP000178690"/>
    </source>
</evidence>
<sequence>MAEPTIVQLLGERDYAAIARRAVREVIARIYNNGIRDLRSSYNMWAFSGGTTPQPGLAEAFQLWFHTQEDTGIVFTRREREEIDHEIETHIRELCEKD</sequence>
<organism evidence="1 2">
    <name type="scientific">Terrybacteria sp. (strain RIFCSPHIGHO2_01_FULL_58_15)</name>
    <dbReference type="NCBI Taxonomy" id="1802363"/>
    <lineage>
        <taxon>Bacteria</taxon>
        <taxon>Candidatus Terryibacteriota</taxon>
    </lineage>
</organism>
<reference evidence="1 2" key="1">
    <citation type="journal article" date="2016" name="Nat. Commun.">
        <title>Thousands of microbial genomes shed light on interconnected biogeochemical processes in an aquifer system.</title>
        <authorList>
            <person name="Anantharaman K."/>
            <person name="Brown C.T."/>
            <person name="Hug L.A."/>
            <person name="Sharon I."/>
            <person name="Castelle C.J."/>
            <person name="Probst A.J."/>
            <person name="Thomas B.C."/>
            <person name="Singh A."/>
            <person name="Wilkins M.J."/>
            <person name="Karaoz U."/>
            <person name="Brodie E.L."/>
            <person name="Williams K.H."/>
            <person name="Hubbard S.S."/>
            <person name="Banfield J.F."/>
        </authorList>
    </citation>
    <scope>NUCLEOTIDE SEQUENCE [LARGE SCALE GENOMIC DNA]</scope>
    <source>
        <strain evidence="2">RIFCSPHIGHO2_01_FULL_58_15</strain>
    </source>
</reference>
<comment type="caution">
    <text evidence="1">The sequence shown here is derived from an EMBL/GenBank/DDBJ whole genome shotgun (WGS) entry which is preliminary data.</text>
</comment>
<name>A0A1G2PLP0_TERXR</name>
<gene>
    <name evidence="1" type="ORF">A2682_01045</name>
</gene>
<dbReference type="EMBL" id="MHST01000012">
    <property type="protein sequence ID" value="OHA49236.1"/>
    <property type="molecule type" value="Genomic_DNA"/>
</dbReference>
<dbReference type="AlphaFoldDB" id="A0A1G2PLP0"/>